<name>A0A096CXI6_9BACT</name>
<dbReference type="Proteomes" id="UP000029578">
    <property type="component" value="Unassembled WGS sequence"/>
</dbReference>
<proteinExistence type="predicted"/>
<feature type="signal peptide" evidence="1">
    <location>
        <begin position="1"/>
        <end position="20"/>
    </location>
</feature>
<keyword evidence="1" id="KW-0732">Signal</keyword>
<comment type="caution">
    <text evidence="2">The sequence shown here is derived from an EMBL/GenBank/DDBJ whole genome shotgun (WGS) entry which is preliminary data.</text>
</comment>
<feature type="chain" id="PRO_5001926295" evidence="1">
    <location>
        <begin position="21"/>
        <end position="448"/>
    </location>
</feature>
<organism evidence="2 3">
    <name type="scientific">Prevotella melaninogenica DNF00666</name>
    <dbReference type="NCBI Taxonomy" id="1401073"/>
    <lineage>
        <taxon>Bacteria</taxon>
        <taxon>Pseudomonadati</taxon>
        <taxon>Bacteroidota</taxon>
        <taxon>Bacteroidia</taxon>
        <taxon>Bacteroidales</taxon>
        <taxon>Prevotellaceae</taxon>
        <taxon>Prevotella</taxon>
    </lineage>
</organism>
<sequence>MMKKLLVSALFLSYVTMVSAQTIPSERIVLSIAPNATGVSFAVRTDANAPLVCNFGANEAVKTYTAATDGNLTMVEYTFVHPSTSERTIEVAADKLVTLRIVQKKQVNGVLEVKSDALKNLNVDYVDLQKHNKVDVAQCPNLEVLTLTFTGVEEIVLPKSDMMKSVQASPTLLGQGSLKKVNNWDAPNLSQIGFVGASIDTLDVRNNTHLTSLVCSLPAKNKGLRGIKGAKMLKELTMLDVRGNALAFDQIPDRYVVDAPLEDFRYSSQGSYLVPKSKVSGLTVDLYDLFLSRGISTARERTEFVWKYKASETANYQKVPADLMTSESGKFTFDASLSEDNLVRVYCTMTNGGYPGIGVKGKNTISTYMIKLEKNPTGISTVKDNASIFGVSATETGCRIDASTPQGVTVYSLDGKTVWTGQVPTTVELERGMYIVRSESGDYVKVKR</sequence>
<dbReference type="RefSeq" id="WP_036863978.1">
    <property type="nucleotide sequence ID" value="NZ_JRNS01000277.1"/>
</dbReference>
<dbReference type="AlphaFoldDB" id="A0A096CXI6"/>
<evidence type="ECO:0000313" key="3">
    <source>
        <dbReference type="Proteomes" id="UP000029578"/>
    </source>
</evidence>
<protein>
    <submittedName>
        <fullName evidence="2">Uncharacterized protein</fullName>
    </submittedName>
</protein>
<accession>A0A096CXI6</accession>
<reference evidence="2 3" key="1">
    <citation type="submission" date="2014-07" db="EMBL/GenBank/DDBJ databases">
        <authorList>
            <person name="McCorrison J."/>
            <person name="Sanka R."/>
            <person name="Torralba M."/>
            <person name="Gillis M."/>
            <person name="Haft D.H."/>
            <person name="Methe B."/>
            <person name="Sutton G."/>
            <person name="Nelson K.E."/>
        </authorList>
    </citation>
    <scope>NUCLEOTIDE SEQUENCE [LARGE SCALE GENOMIC DNA]</scope>
    <source>
        <strain evidence="2 3">DNF00666</strain>
    </source>
</reference>
<dbReference type="EMBL" id="JRNS01000277">
    <property type="protein sequence ID" value="KGF50024.1"/>
    <property type="molecule type" value="Genomic_DNA"/>
</dbReference>
<dbReference type="Gene3D" id="3.80.10.10">
    <property type="entry name" value="Ribonuclease Inhibitor"/>
    <property type="match status" value="1"/>
</dbReference>
<evidence type="ECO:0000313" key="2">
    <source>
        <dbReference type="EMBL" id="KGF50024.1"/>
    </source>
</evidence>
<gene>
    <name evidence="2" type="ORF">HMPREF0661_05175</name>
</gene>
<dbReference type="InterPro" id="IPR032675">
    <property type="entry name" value="LRR_dom_sf"/>
</dbReference>
<evidence type="ECO:0000256" key="1">
    <source>
        <dbReference type="SAM" id="SignalP"/>
    </source>
</evidence>